<dbReference type="GO" id="GO:0003677">
    <property type="term" value="F:DNA binding"/>
    <property type="evidence" value="ECO:0007669"/>
    <property type="project" value="UniProtKB-KW"/>
</dbReference>
<dbReference type="InterPro" id="IPR013325">
    <property type="entry name" value="RNA_pol_sigma_r2"/>
</dbReference>
<accession>A0A0K1QBV3</accession>
<keyword evidence="9" id="KW-1185">Reference proteome</keyword>
<gene>
    <name evidence="8" type="ORF">AKJ09_09919</name>
</gene>
<evidence type="ECO:0000256" key="3">
    <source>
        <dbReference type="ARBA" id="ARBA00023082"/>
    </source>
</evidence>
<keyword evidence="2" id="KW-0805">Transcription regulation</keyword>
<dbReference type="EMBL" id="CP012333">
    <property type="protein sequence ID" value="AKV03256.1"/>
    <property type="molecule type" value="Genomic_DNA"/>
</dbReference>
<evidence type="ECO:0000256" key="4">
    <source>
        <dbReference type="ARBA" id="ARBA00023125"/>
    </source>
</evidence>
<dbReference type="KEGG" id="llu:AKJ09_09919"/>
<dbReference type="OrthoDB" id="9797134at2"/>
<dbReference type="RefSeq" id="WP_146654052.1">
    <property type="nucleotide sequence ID" value="NZ_CP012333.1"/>
</dbReference>
<evidence type="ECO:0000256" key="1">
    <source>
        <dbReference type="ARBA" id="ARBA00010641"/>
    </source>
</evidence>
<dbReference type="Pfam" id="PF04542">
    <property type="entry name" value="Sigma70_r2"/>
    <property type="match status" value="1"/>
</dbReference>
<dbReference type="SUPFAM" id="SSF88946">
    <property type="entry name" value="Sigma2 domain of RNA polymerase sigma factors"/>
    <property type="match status" value="1"/>
</dbReference>
<dbReference type="InterPro" id="IPR013324">
    <property type="entry name" value="RNA_pol_sigma_r3/r4-like"/>
</dbReference>
<evidence type="ECO:0000313" key="9">
    <source>
        <dbReference type="Proteomes" id="UP000064967"/>
    </source>
</evidence>
<evidence type="ECO:0000256" key="2">
    <source>
        <dbReference type="ARBA" id="ARBA00023015"/>
    </source>
</evidence>
<dbReference type="PANTHER" id="PTHR43133:SF8">
    <property type="entry name" value="RNA POLYMERASE SIGMA FACTOR HI_1459-RELATED"/>
    <property type="match status" value="1"/>
</dbReference>
<dbReference type="GO" id="GO:0016987">
    <property type="term" value="F:sigma factor activity"/>
    <property type="evidence" value="ECO:0007669"/>
    <property type="project" value="UniProtKB-KW"/>
</dbReference>
<dbReference type="Proteomes" id="UP000064967">
    <property type="component" value="Chromosome"/>
</dbReference>
<dbReference type="Gene3D" id="1.10.1740.10">
    <property type="match status" value="1"/>
</dbReference>
<sequence>MFTALMTTAAAAPAKAPERELETAALRPLVRAVVACVLREAADHPDVQDCTNEAMRRALESSATARGPLRPWLLGVARHVALDTLRARQKQRARNVDMPDDTASESQLAHRHVVERLVDPAAGADEQLELRERALRVRRVLASLPEGPRTALSLFHLEGLSYQEIAARLDVPLGTVATWVTRGRKAMAEALEDEVSEGKGGVRP</sequence>
<dbReference type="InterPro" id="IPR013249">
    <property type="entry name" value="RNA_pol_sigma70_r4_t2"/>
</dbReference>
<dbReference type="NCBIfam" id="TIGR02937">
    <property type="entry name" value="sigma70-ECF"/>
    <property type="match status" value="1"/>
</dbReference>
<dbReference type="AlphaFoldDB" id="A0A0K1QBV3"/>
<organism evidence="8 9">
    <name type="scientific">Labilithrix luteola</name>
    <dbReference type="NCBI Taxonomy" id="1391654"/>
    <lineage>
        <taxon>Bacteria</taxon>
        <taxon>Pseudomonadati</taxon>
        <taxon>Myxococcota</taxon>
        <taxon>Polyangia</taxon>
        <taxon>Polyangiales</taxon>
        <taxon>Labilitrichaceae</taxon>
        <taxon>Labilithrix</taxon>
    </lineage>
</organism>
<protein>
    <submittedName>
        <fullName evidence="8">RNA polymerase sigma-70 factor</fullName>
    </submittedName>
</protein>
<comment type="similarity">
    <text evidence="1">Belongs to the sigma-70 factor family. ECF subfamily.</text>
</comment>
<evidence type="ECO:0000313" key="8">
    <source>
        <dbReference type="EMBL" id="AKV03256.1"/>
    </source>
</evidence>
<evidence type="ECO:0000259" key="6">
    <source>
        <dbReference type="Pfam" id="PF04542"/>
    </source>
</evidence>
<dbReference type="InterPro" id="IPR007627">
    <property type="entry name" value="RNA_pol_sigma70_r2"/>
</dbReference>
<proteinExistence type="inferred from homology"/>
<keyword evidence="3" id="KW-0731">Sigma factor</keyword>
<dbReference type="SUPFAM" id="SSF88659">
    <property type="entry name" value="Sigma3 and sigma4 domains of RNA polymerase sigma factors"/>
    <property type="match status" value="1"/>
</dbReference>
<dbReference type="CDD" id="cd06171">
    <property type="entry name" value="Sigma70_r4"/>
    <property type="match status" value="1"/>
</dbReference>
<feature type="domain" description="RNA polymerase sigma-70 region 2" evidence="6">
    <location>
        <begin position="29"/>
        <end position="90"/>
    </location>
</feature>
<dbReference type="Gene3D" id="1.10.10.10">
    <property type="entry name" value="Winged helix-like DNA-binding domain superfamily/Winged helix DNA-binding domain"/>
    <property type="match status" value="1"/>
</dbReference>
<dbReference type="Pfam" id="PF08281">
    <property type="entry name" value="Sigma70_r4_2"/>
    <property type="match status" value="1"/>
</dbReference>
<evidence type="ECO:0000256" key="5">
    <source>
        <dbReference type="ARBA" id="ARBA00023163"/>
    </source>
</evidence>
<dbReference type="InterPro" id="IPR039425">
    <property type="entry name" value="RNA_pol_sigma-70-like"/>
</dbReference>
<name>A0A0K1QBV3_9BACT</name>
<dbReference type="PANTHER" id="PTHR43133">
    <property type="entry name" value="RNA POLYMERASE ECF-TYPE SIGMA FACTO"/>
    <property type="match status" value="1"/>
</dbReference>
<dbReference type="InterPro" id="IPR014284">
    <property type="entry name" value="RNA_pol_sigma-70_dom"/>
</dbReference>
<dbReference type="GO" id="GO:0006352">
    <property type="term" value="P:DNA-templated transcription initiation"/>
    <property type="evidence" value="ECO:0007669"/>
    <property type="project" value="InterPro"/>
</dbReference>
<evidence type="ECO:0000259" key="7">
    <source>
        <dbReference type="Pfam" id="PF08281"/>
    </source>
</evidence>
<keyword evidence="5" id="KW-0804">Transcription</keyword>
<dbReference type="InterPro" id="IPR036388">
    <property type="entry name" value="WH-like_DNA-bd_sf"/>
</dbReference>
<feature type="domain" description="RNA polymerase sigma factor 70 region 4 type 2" evidence="7">
    <location>
        <begin position="136"/>
        <end position="187"/>
    </location>
</feature>
<keyword evidence="4" id="KW-0238">DNA-binding</keyword>
<reference evidence="8 9" key="1">
    <citation type="submission" date="2015-08" db="EMBL/GenBank/DDBJ databases">
        <authorList>
            <person name="Babu N.S."/>
            <person name="Beckwith C.J."/>
            <person name="Beseler K.G."/>
            <person name="Brison A."/>
            <person name="Carone J.V."/>
            <person name="Caskin T.P."/>
            <person name="Diamond M."/>
            <person name="Durham M.E."/>
            <person name="Foxe J.M."/>
            <person name="Go M."/>
            <person name="Henderson B.A."/>
            <person name="Jones I.B."/>
            <person name="McGettigan J.A."/>
            <person name="Micheletti S.J."/>
            <person name="Nasrallah M.E."/>
            <person name="Ortiz D."/>
            <person name="Piller C.R."/>
            <person name="Privatt S.R."/>
            <person name="Schneider S.L."/>
            <person name="Sharp S."/>
            <person name="Smith T.C."/>
            <person name="Stanton J.D."/>
            <person name="Ullery H.E."/>
            <person name="Wilson R.J."/>
            <person name="Serrano M.G."/>
            <person name="Buck G."/>
            <person name="Lee V."/>
            <person name="Wang Y."/>
            <person name="Carvalho R."/>
            <person name="Voegtly L."/>
            <person name="Shi R."/>
            <person name="Duckworth R."/>
            <person name="Johnson A."/>
            <person name="Loviza R."/>
            <person name="Walstead R."/>
            <person name="Shah Z."/>
            <person name="Kiflezghi M."/>
            <person name="Wade K."/>
            <person name="Ball S.L."/>
            <person name="Bradley K.W."/>
            <person name="Asai D.J."/>
            <person name="Bowman C.A."/>
            <person name="Russell D.A."/>
            <person name="Pope W.H."/>
            <person name="Jacobs-Sera D."/>
            <person name="Hendrix R.W."/>
            <person name="Hatfull G.F."/>
        </authorList>
    </citation>
    <scope>NUCLEOTIDE SEQUENCE [LARGE SCALE GENOMIC DNA]</scope>
    <source>
        <strain evidence="8 9">DSM 27648</strain>
    </source>
</reference>
<dbReference type="STRING" id="1391654.AKJ09_09919"/>